<dbReference type="InterPro" id="IPR049809">
    <property type="entry name" value="YehF/YfeS-like_WGR"/>
</dbReference>
<feature type="compositionally biased region" description="Basic residues" evidence="1">
    <location>
        <begin position="1"/>
        <end position="116"/>
    </location>
</feature>
<proteinExistence type="predicted"/>
<sequence length="1480" mass="161607">MPKAKQKSKQKVAAKKKAAKKTQAKKSATKKSAKSAAAKAKKKPAKKAAPKKAAKKSAPKKAAKKAAPKKAAKKSAPKKAASKKVAKKAAAKKAAKKSAPKKATPKKTAKLAKPAKRPALGPASPEVLAARRFYALPIDSDAFAASDEGLTDRSGDDLVAAHLGRNFGYFGAIDKTLSGFYILDDGGDNYYLADLRDSGQVWWQDHEDREVVLRFDSIDDYVAFRAACEEADEDDDNEEDDEDIAARFRPRKLKATGVRKPSTADLLTRYQWLMWLFARSHELRGQTLDSDEDMAQRAFGHLHRAFSNAAAEAKAFAAERTRLSDDPHLGIYWLLHTSVLADHARRDEVVAALAASEHPLVHAFVAAFGGLAPDGDIAAAPGFRTRRSHLLFYAGVGIDGEPADLERLIAALFADPVTNGFVKAQRLVEAAEAADALDRLHALVAAGPPGVELGFQALAALLDVRAGVKNSHAADAVLQNMHESADVDLLAAVLGSLAPLAADRVRVRDLMDGVLARDPYHWGVLHDAQAAAERDGDTARAEQLAARIAPLAEVRPLMLQIFSEDDDEREGALEQFRELEPAQRLLLARRLLVIAHQIAADALATAVDILLAAGDSAALADLQAAALGLQDPSEFARLLAELREDGIVDLADPLLPTFQALLLRPESGGFMDDDWKEDLVKTLAPIAHEPAIFDWLLAALAEDSRHELRDEILSKLFIAYSSNKVVPSLSEEQADRLVRLAARLGVKPAKVGGDGGDGGDGDDDNFPAIHVYHAANRVLFYFNNPGGLQAVAEVLADATDKELTSNLYSALGHIKTEAALELLRSRLFVEHTQLWYLCNSVAETFDDAAHPAILAELERTRSDHAANSYAIVFLNYENDTKKKPHAYVAAIARAMLAWPEPADARARGQRKFVLMHAVRLGLESGDHELVRQAHAAAQAIEEPPFSNLDELHYDRRTDDPWESLKAKDRKQLERVLAGSAAAAEPRRAAKPLKKISDAALEELAGVPIDRRFLTTPEGEVWFFDKQERLHVFDGQEVAAPKFEFVRELDDLAAFLAGAERCDGHVVHWNASAGLFRDIAHYGDRVLVFEGTNNGRFVSLGFVADGPEAGAALYRKIADNPAKDWFVADAWYVPQRGGVLRTYYAPLPSGKSHDERDYVYELGESPEALADVEARVLALLQRPGARVVCIEWTDNRRRPGDMGLLEYFEDRARDDERSPSWHLEAFAEFERLLAEWDWTPVVPGLSVSRGAPADEAAIARFAAAAGTEVPEKLRDAWAHGPLAWRLGERGLALLGPDEALARGPALAAAVEAVAAKLPGARAEAVRALLAGAQVVIEDAQQRPVVLFVPQSPSRGEGRVFVEYDVSGPPEDLWFEGAFEWFIAESLGRPFVAVLGEACPELRGLPYGARRHPDVVRRRYQHVGKFWEVVFDPQAAFVLTRFGKLGAAGSEKLRRFADGDEARAQFDKLVKEKTGEGYRLAR</sequence>
<feature type="region of interest" description="Disordered" evidence="1">
    <location>
        <begin position="1"/>
        <end position="122"/>
    </location>
</feature>
<accession>A0ABT5B9M9</accession>
<reference evidence="3 4" key="1">
    <citation type="submission" date="2022-11" db="EMBL/GenBank/DDBJ databases">
        <title>Minimal conservation of predation-associated metabolite biosynthetic gene clusters underscores biosynthetic potential of Myxococcota including descriptions for ten novel species: Archangium lansinium sp. nov., Myxococcus landrumus sp. nov., Nannocystis bai.</title>
        <authorList>
            <person name="Ahearne A."/>
            <person name="Stevens C."/>
            <person name="Dowd S."/>
        </authorList>
    </citation>
    <scope>NUCLEOTIDE SEQUENCE [LARGE SCALE GENOMIC DNA]</scope>
    <source>
        <strain evidence="3 4">NCELM</strain>
    </source>
</reference>
<feature type="domain" description="WGR" evidence="2">
    <location>
        <begin position="1406"/>
        <end position="1480"/>
    </location>
</feature>
<comment type="caution">
    <text evidence="3">The sequence shown here is derived from an EMBL/GenBank/DDBJ whole genome shotgun (WGS) entry which is preliminary data.</text>
</comment>
<organism evidence="3 4">
    <name type="scientific">Nannocystis radixulma</name>
    <dbReference type="NCBI Taxonomy" id="2995305"/>
    <lineage>
        <taxon>Bacteria</taxon>
        <taxon>Pseudomonadati</taxon>
        <taxon>Myxococcota</taxon>
        <taxon>Polyangia</taxon>
        <taxon>Nannocystales</taxon>
        <taxon>Nannocystaceae</taxon>
        <taxon>Nannocystis</taxon>
    </lineage>
</organism>
<name>A0ABT5B9M9_9BACT</name>
<dbReference type="EMBL" id="JAQNDN010000010">
    <property type="protein sequence ID" value="MDC0669711.1"/>
    <property type="molecule type" value="Genomic_DNA"/>
</dbReference>
<dbReference type="PROSITE" id="PS51977">
    <property type="entry name" value="WGR"/>
    <property type="match status" value="1"/>
</dbReference>
<keyword evidence="4" id="KW-1185">Reference proteome</keyword>
<dbReference type="InterPro" id="IPR008893">
    <property type="entry name" value="WGR_domain"/>
</dbReference>
<dbReference type="Pfam" id="PF05406">
    <property type="entry name" value="WGR"/>
    <property type="match status" value="1"/>
</dbReference>
<dbReference type="Gene3D" id="2.20.140.10">
    <property type="entry name" value="WGR domain"/>
    <property type="match status" value="1"/>
</dbReference>
<evidence type="ECO:0000256" key="1">
    <source>
        <dbReference type="SAM" id="MobiDB-lite"/>
    </source>
</evidence>
<dbReference type="RefSeq" id="WP_271999501.1">
    <property type="nucleotide sequence ID" value="NZ_JAQNDN010000010.1"/>
</dbReference>
<evidence type="ECO:0000259" key="2">
    <source>
        <dbReference type="PROSITE" id="PS51977"/>
    </source>
</evidence>
<gene>
    <name evidence="3" type="ORF">POL58_18300</name>
</gene>
<protein>
    <submittedName>
        <fullName evidence="3">WGR domain-containing protein</fullName>
    </submittedName>
</protein>
<dbReference type="Proteomes" id="UP001217838">
    <property type="component" value="Unassembled WGS sequence"/>
</dbReference>
<evidence type="ECO:0000313" key="4">
    <source>
        <dbReference type="Proteomes" id="UP001217838"/>
    </source>
</evidence>
<evidence type="ECO:0000313" key="3">
    <source>
        <dbReference type="EMBL" id="MDC0669711.1"/>
    </source>
</evidence>
<dbReference type="CDD" id="cd07996">
    <property type="entry name" value="WGR_MMR_like"/>
    <property type="match status" value="1"/>
</dbReference>